<organism evidence="2 3">
    <name type="scientific">Hymenobacter lutimineralis</name>
    <dbReference type="NCBI Taxonomy" id="2606448"/>
    <lineage>
        <taxon>Bacteria</taxon>
        <taxon>Pseudomonadati</taxon>
        <taxon>Bacteroidota</taxon>
        <taxon>Cytophagia</taxon>
        <taxon>Cytophagales</taxon>
        <taxon>Hymenobacteraceae</taxon>
        <taxon>Hymenobacter</taxon>
    </lineage>
</organism>
<feature type="signal peptide" evidence="1">
    <location>
        <begin position="1"/>
        <end position="24"/>
    </location>
</feature>
<sequence>MPIFPRPALLLLGIVGLISCQKEAAMAPAPEQVVPLRVGNTWMYQRYYFDDNGAVTDSTIFTRTVLRDTLINQSTWYILSNRDIVQNNQNGYVRYNPSDPAGIILYANARFGGSIGYGYEYPTYTLWVMTWRAPAPAPVATSRHRYNAIRYAIEWQYQYHNQSPPLVQKREEYVTPGLGMVHANYYARETGQLQQRLELLSFTQP</sequence>
<evidence type="ECO:0000313" key="2">
    <source>
        <dbReference type="EMBL" id="TYZ14385.1"/>
    </source>
</evidence>
<comment type="caution">
    <text evidence="2">The sequence shown here is derived from an EMBL/GenBank/DDBJ whole genome shotgun (WGS) entry which is preliminary data.</text>
</comment>
<evidence type="ECO:0000313" key="3">
    <source>
        <dbReference type="Proteomes" id="UP000322791"/>
    </source>
</evidence>
<dbReference type="RefSeq" id="WP_149069169.1">
    <property type="nucleotide sequence ID" value="NZ_VTHL01000001.1"/>
</dbReference>
<feature type="chain" id="PRO_5022775323" description="DUF4136 domain-containing protein" evidence="1">
    <location>
        <begin position="25"/>
        <end position="205"/>
    </location>
</feature>
<protein>
    <recommendedName>
        <fullName evidence="4">DUF4136 domain-containing protein</fullName>
    </recommendedName>
</protein>
<accession>A0A5D6VG45</accession>
<dbReference type="Proteomes" id="UP000322791">
    <property type="component" value="Unassembled WGS sequence"/>
</dbReference>
<gene>
    <name evidence="2" type="ORF">FY528_01255</name>
</gene>
<name>A0A5D6VG45_9BACT</name>
<evidence type="ECO:0008006" key="4">
    <source>
        <dbReference type="Google" id="ProtNLM"/>
    </source>
</evidence>
<keyword evidence="1" id="KW-0732">Signal</keyword>
<proteinExistence type="predicted"/>
<keyword evidence="3" id="KW-1185">Reference proteome</keyword>
<dbReference type="EMBL" id="VTHL01000001">
    <property type="protein sequence ID" value="TYZ14385.1"/>
    <property type="molecule type" value="Genomic_DNA"/>
</dbReference>
<dbReference type="AlphaFoldDB" id="A0A5D6VG45"/>
<reference evidence="2 3" key="1">
    <citation type="submission" date="2019-08" db="EMBL/GenBank/DDBJ databases">
        <authorList>
            <person name="Seo M.-J."/>
        </authorList>
    </citation>
    <scope>NUCLEOTIDE SEQUENCE [LARGE SCALE GENOMIC DNA]</scope>
    <source>
        <strain evidence="2 3">KIGAM108</strain>
    </source>
</reference>
<dbReference type="PROSITE" id="PS51257">
    <property type="entry name" value="PROKAR_LIPOPROTEIN"/>
    <property type="match status" value="1"/>
</dbReference>
<evidence type="ECO:0000256" key="1">
    <source>
        <dbReference type="SAM" id="SignalP"/>
    </source>
</evidence>